<protein>
    <recommendedName>
        <fullName evidence="3">PAS domain-containing protein</fullName>
    </recommendedName>
</protein>
<comment type="caution">
    <text evidence="1">The sequence shown here is derived from an EMBL/GenBank/DDBJ whole genome shotgun (WGS) entry which is preliminary data.</text>
</comment>
<dbReference type="SUPFAM" id="SSF55785">
    <property type="entry name" value="PYP-like sensor domain (PAS domain)"/>
    <property type="match status" value="1"/>
</dbReference>
<reference evidence="1 2" key="1">
    <citation type="submission" date="2020-06" db="EMBL/GenBank/DDBJ databases">
        <title>Methanofollis fontis sp. nov., a methanogen isolated from marine sediments near a cold seep at Four-Way Closure Ridge offshore southwestern Taiwan.</title>
        <authorList>
            <person name="Chen S.-C."/>
            <person name="Teng N.-H."/>
            <person name="Lin Y.-S."/>
            <person name="Lai M.-C."/>
            <person name="Chen H.-H."/>
            <person name="Wang C.-C."/>
        </authorList>
    </citation>
    <scope>NUCLEOTIDE SEQUENCE [LARGE SCALE GENOMIC DNA]</scope>
    <source>
        <strain evidence="1 2">DSM 2702</strain>
    </source>
</reference>
<dbReference type="Gene3D" id="3.30.450.20">
    <property type="entry name" value="PAS domain"/>
    <property type="match status" value="1"/>
</dbReference>
<dbReference type="OrthoDB" id="109824at2157"/>
<name>A0A7K4HQ14_9EURY</name>
<gene>
    <name evidence="1" type="ORF">HWN36_08625</name>
</gene>
<evidence type="ECO:0000313" key="1">
    <source>
        <dbReference type="EMBL" id="NVO67365.1"/>
    </source>
</evidence>
<organism evidence="1 2">
    <name type="scientific">Methanofollis tationis</name>
    <dbReference type="NCBI Taxonomy" id="81417"/>
    <lineage>
        <taxon>Archaea</taxon>
        <taxon>Methanobacteriati</taxon>
        <taxon>Methanobacteriota</taxon>
        <taxon>Stenosarchaea group</taxon>
        <taxon>Methanomicrobia</taxon>
        <taxon>Methanomicrobiales</taxon>
        <taxon>Methanomicrobiaceae</taxon>
        <taxon>Methanofollis</taxon>
    </lineage>
</organism>
<accession>A0A7K4HQ14</accession>
<keyword evidence="2" id="KW-1185">Reference proteome</keyword>
<evidence type="ECO:0000313" key="2">
    <source>
        <dbReference type="Proteomes" id="UP000570823"/>
    </source>
</evidence>
<dbReference type="EMBL" id="JABXWR010000001">
    <property type="protein sequence ID" value="NVO67365.1"/>
    <property type="molecule type" value="Genomic_DNA"/>
</dbReference>
<dbReference type="InterPro" id="IPR035965">
    <property type="entry name" value="PAS-like_dom_sf"/>
</dbReference>
<dbReference type="RefSeq" id="WP_176788962.1">
    <property type="nucleotide sequence ID" value="NZ_JABXWR010000001.1"/>
</dbReference>
<sequence length="129" mass="14263">MAQVYPEYIGIGLSPFYDLFDELGEGICIHDGEGAILWSNRRLEDLAGCPAGSLAGLDAALFISSHFLPERQKQEIFEGLLRTAFLNGLQIRGLRCSLEGARGCQIEYSSHVMGRGPFAGLRLDRFREV</sequence>
<dbReference type="AlphaFoldDB" id="A0A7K4HQ14"/>
<dbReference type="Proteomes" id="UP000570823">
    <property type="component" value="Unassembled WGS sequence"/>
</dbReference>
<proteinExistence type="predicted"/>
<evidence type="ECO:0008006" key="3">
    <source>
        <dbReference type="Google" id="ProtNLM"/>
    </source>
</evidence>